<dbReference type="InterPro" id="IPR003850">
    <property type="entry name" value="PurS"/>
</dbReference>
<keyword evidence="5" id="KW-0067">ATP-binding</keyword>
<dbReference type="PANTHER" id="PTHR34696">
    <property type="entry name" value="PHOSPHORIBOSYLFORMYLGLYCINAMIDINE SYNTHASE SUBUNIT PURS"/>
    <property type="match status" value="1"/>
</dbReference>
<dbReference type="AlphaFoldDB" id="A0A382ZDR9"/>
<dbReference type="GO" id="GO:0005524">
    <property type="term" value="F:ATP binding"/>
    <property type="evidence" value="ECO:0007669"/>
    <property type="project" value="UniProtKB-KW"/>
</dbReference>
<keyword evidence="4" id="KW-0658">Purine biosynthesis</keyword>
<evidence type="ECO:0000256" key="1">
    <source>
        <dbReference type="ARBA" id="ARBA00022490"/>
    </source>
</evidence>
<dbReference type="GO" id="GO:0016874">
    <property type="term" value="F:ligase activity"/>
    <property type="evidence" value="ECO:0007669"/>
    <property type="project" value="UniProtKB-KW"/>
</dbReference>
<protein>
    <submittedName>
        <fullName evidence="6">Uncharacterized protein</fullName>
    </submittedName>
</protein>
<sequence length="79" mass="8707">MKAKVFVSLKPSILDPQGKTIADALQTLGYGSIQDVRQGKYFELEVDTSTVDHARALATEVADRLLANPVIESYRVEVE</sequence>
<evidence type="ECO:0000256" key="2">
    <source>
        <dbReference type="ARBA" id="ARBA00022598"/>
    </source>
</evidence>
<name>A0A382ZDR9_9ZZZZ</name>
<evidence type="ECO:0000256" key="5">
    <source>
        <dbReference type="ARBA" id="ARBA00022840"/>
    </source>
</evidence>
<dbReference type="SUPFAM" id="SSF82697">
    <property type="entry name" value="PurS-like"/>
    <property type="match status" value="1"/>
</dbReference>
<reference evidence="6" key="1">
    <citation type="submission" date="2018-05" db="EMBL/GenBank/DDBJ databases">
        <authorList>
            <person name="Lanie J.A."/>
            <person name="Ng W.-L."/>
            <person name="Kazmierczak K.M."/>
            <person name="Andrzejewski T.M."/>
            <person name="Davidsen T.M."/>
            <person name="Wayne K.J."/>
            <person name="Tettelin H."/>
            <person name="Glass J.I."/>
            <person name="Rusch D."/>
            <person name="Podicherti R."/>
            <person name="Tsui H.-C.T."/>
            <person name="Winkler M.E."/>
        </authorList>
    </citation>
    <scope>NUCLEOTIDE SEQUENCE</scope>
</reference>
<dbReference type="NCBIfam" id="NF004630">
    <property type="entry name" value="PRK05974.1"/>
    <property type="match status" value="1"/>
</dbReference>
<dbReference type="PANTHER" id="PTHR34696:SF1">
    <property type="entry name" value="PHOSPHORIBOSYLFORMYLGLYCINAMIDINE SYNTHASE SUBUNIT PURS"/>
    <property type="match status" value="1"/>
</dbReference>
<keyword evidence="2" id="KW-0436">Ligase</keyword>
<organism evidence="6">
    <name type="scientific">marine metagenome</name>
    <dbReference type="NCBI Taxonomy" id="408172"/>
    <lineage>
        <taxon>unclassified sequences</taxon>
        <taxon>metagenomes</taxon>
        <taxon>ecological metagenomes</taxon>
    </lineage>
</organism>
<proteinExistence type="inferred from homology"/>
<dbReference type="Gene3D" id="3.30.1280.10">
    <property type="entry name" value="Phosphoribosylformylglycinamidine synthase subunit PurS"/>
    <property type="match status" value="1"/>
</dbReference>
<dbReference type="GO" id="GO:0006164">
    <property type="term" value="P:purine nucleotide biosynthetic process"/>
    <property type="evidence" value="ECO:0007669"/>
    <property type="project" value="UniProtKB-KW"/>
</dbReference>
<keyword evidence="1" id="KW-0963">Cytoplasm</keyword>
<keyword evidence="3" id="KW-0547">Nucleotide-binding</keyword>
<accession>A0A382ZDR9</accession>
<dbReference type="InterPro" id="IPR036604">
    <property type="entry name" value="PurS-like_sf"/>
</dbReference>
<dbReference type="NCBIfam" id="TIGR00302">
    <property type="entry name" value="phosphoribosylformylglycinamidine synthase subunit PurS"/>
    <property type="match status" value="1"/>
</dbReference>
<gene>
    <name evidence="6" type="ORF">METZ01_LOCUS446407</name>
</gene>
<dbReference type="EMBL" id="UINC01183023">
    <property type="protein sequence ID" value="SVD93553.1"/>
    <property type="molecule type" value="Genomic_DNA"/>
</dbReference>
<evidence type="ECO:0000256" key="4">
    <source>
        <dbReference type="ARBA" id="ARBA00022755"/>
    </source>
</evidence>
<evidence type="ECO:0000256" key="3">
    <source>
        <dbReference type="ARBA" id="ARBA00022741"/>
    </source>
</evidence>
<dbReference type="HAMAP" id="MF_01926">
    <property type="entry name" value="PurS"/>
    <property type="match status" value="1"/>
</dbReference>
<evidence type="ECO:0000313" key="6">
    <source>
        <dbReference type="EMBL" id="SVD93553.1"/>
    </source>
</evidence>
<dbReference type="Pfam" id="PF02700">
    <property type="entry name" value="PurS"/>
    <property type="match status" value="1"/>
</dbReference>